<name>A0AAP5GWX6_PAEAM</name>
<dbReference type="EMBL" id="JAVDTR010000001">
    <property type="protein sequence ID" value="MDR6722049.1"/>
    <property type="molecule type" value="Genomic_DNA"/>
</dbReference>
<organism evidence="1 2">
    <name type="scientific">Paenibacillus amylolyticus</name>
    <dbReference type="NCBI Taxonomy" id="1451"/>
    <lineage>
        <taxon>Bacteria</taxon>
        <taxon>Bacillati</taxon>
        <taxon>Bacillota</taxon>
        <taxon>Bacilli</taxon>
        <taxon>Bacillales</taxon>
        <taxon>Paenibacillaceae</taxon>
        <taxon>Paenibacillus</taxon>
    </lineage>
</organism>
<reference evidence="1" key="1">
    <citation type="submission" date="2023-07" db="EMBL/GenBank/DDBJ databases">
        <title>Sorghum-associated microbial communities from plants grown in Nebraska, USA.</title>
        <authorList>
            <person name="Schachtman D."/>
        </authorList>
    </citation>
    <scope>NUCLEOTIDE SEQUENCE</scope>
    <source>
        <strain evidence="1">BE80</strain>
    </source>
</reference>
<sequence length="267" mass="31474">MSKQHVQAGVPLGVSGTSTRLLEDYKLEEMLRSPHRFIRPEPEITQTSQLLWRHRVQYAVSHAVNAFYSMDPDVRKEVPVQYMLEKWWPKKTTGFDSVLHYWEVKNKVIDELSRIIRTNEDLQHPSILFEQWKTEIPSLSMELSMIFHAAWQPEGWDSLLIQKYMVVYDPNVVEAFQHMASVFCYEAFGKLPGMIEVYCLLEGRKVRFMPGRQSLARSMDFIHLIRDSVPQAEDVESDQFSARDKARIHEEADRRRNELDTKKTWLM</sequence>
<protein>
    <submittedName>
        <fullName evidence="1">Uncharacterized protein</fullName>
    </submittedName>
</protein>
<evidence type="ECO:0000313" key="1">
    <source>
        <dbReference type="EMBL" id="MDR6722049.1"/>
    </source>
</evidence>
<comment type="caution">
    <text evidence="1">The sequence shown here is derived from an EMBL/GenBank/DDBJ whole genome shotgun (WGS) entry which is preliminary data.</text>
</comment>
<dbReference type="Proteomes" id="UP001254832">
    <property type="component" value="Unassembled WGS sequence"/>
</dbReference>
<evidence type="ECO:0000313" key="2">
    <source>
        <dbReference type="Proteomes" id="UP001254832"/>
    </source>
</evidence>
<dbReference type="AlphaFoldDB" id="A0AAP5GWX6"/>
<gene>
    <name evidence="1" type="ORF">J2W91_000497</name>
</gene>
<accession>A0AAP5GWX6</accession>
<proteinExistence type="predicted"/>
<dbReference type="RefSeq" id="WP_310136387.1">
    <property type="nucleotide sequence ID" value="NZ_JAVDTR010000001.1"/>
</dbReference>